<dbReference type="HAMAP" id="MF_00245">
    <property type="entry name" value="UPF0122"/>
    <property type="match status" value="1"/>
</dbReference>
<dbReference type="InterPro" id="IPR036388">
    <property type="entry name" value="WH-like_DNA-bd_sf"/>
</dbReference>
<dbReference type="OrthoDB" id="6392at2"/>
<comment type="similarity">
    <text evidence="1 3">Belongs to the UPF0122 family.</text>
</comment>
<name>A0A0L6U146_9FIRM</name>
<dbReference type="PANTHER" id="PTHR40083:SF1">
    <property type="entry name" value="UPF0122 PROTEIN YLXM"/>
    <property type="match status" value="1"/>
</dbReference>
<dbReference type="AlphaFoldDB" id="A0A0L6U146"/>
<dbReference type="PATRIC" id="fig|52689.4.peg.1435"/>
<evidence type="ECO:0000256" key="1">
    <source>
        <dbReference type="ARBA" id="ARBA00008720"/>
    </source>
</evidence>
<dbReference type="InterPro" id="IPR054831">
    <property type="entry name" value="UPF0122_fam_protein"/>
</dbReference>
<organism evidence="4 5">
    <name type="scientific">Acetobacterium bakii</name>
    <dbReference type="NCBI Taxonomy" id="52689"/>
    <lineage>
        <taxon>Bacteria</taxon>
        <taxon>Bacillati</taxon>
        <taxon>Bacillota</taxon>
        <taxon>Clostridia</taxon>
        <taxon>Eubacteriales</taxon>
        <taxon>Eubacteriaceae</taxon>
        <taxon>Acetobacterium</taxon>
    </lineage>
</organism>
<dbReference type="InterPro" id="IPR013324">
    <property type="entry name" value="RNA_pol_sigma_r3/r4-like"/>
</dbReference>
<dbReference type="NCBIfam" id="NF045758">
    <property type="entry name" value="YlxM"/>
    <property type="match status" value="1"/>
</dbReference>
<dbReference type="PANTHER" id="PTHR40083">
    <property type="entry name" value="UPF0122 PROTEIN CBO2450/CLC_2298"/>
    <property type="match status" value="1"/>
</dbReference>
<comment type="caution">
    <text evidence="4">The sequence shown here is derived from an EMBL/GenBank/DDBJ whole genome shotgun (WGS) entry which is preliminary data.</text>
</comment>
<dbReference type="STRING" id="52689.AKG39_11055"/>
<dbReference type="InterPro" id="IPR007394">
    <property type="entry name" value="UPF0122"/>
</dbReference>
<keyword evidence="4" id="KW-0238">DNA-binding</keyword>
<protein>
    <recommendedName>
        <fullName evidence="3">UPF0122 protein AKG39_11055</fullName>
    </recommendedName>
</protein>
<evidence type="ECO:0000313" key="4">
    <source>
        <dbReference type="EMBL" id="KNZ41525.1"/>
    </source>
</evidence>
<dbReference type="Proteomes" id="UP000036873">
    <property type="component" value="Unassembled WGS sequence"/>
</dbReference>
<comment type="function">
    <text evidence="2 3">Might take part in the signal recognition particle (SRP) pathway. This is inferred from the conservation of its genetic proximity to ftsY/ffh. May be a regulatory protein.</text>
</comment>
<sequence>MEKKIGEQYLFDFYGELLTEKQKQILDYYYNDDYSLAEIAGVMKVTRQGIFDVIKRSKAMMEVYEEKLGLVEKFLGSQKLLEEIQKDLVGLTEGTKDLELKSELTAVIEKLKKVSEEN</sequence>
<dbReference type="Gene3D" id="1.10.10.10">
    <property type="entry name" value="Winged helix-like DNA-binding domain superfamily/Winged helix DNA-binding domain"/>
    <property type="match status" value="1"/>
</dbReference>
<gene>
    <name evidence="4" type="ORF">AKG39_11055</name>
</gene>
<evidence type="ECO:0000256" key="2">
    <source>
        <dbReference type="ARBA" id="ARBA00024764"/>
    </source>
</evidence>
<dbReference type="RefSeq" id="WP_050740457.1">
    <property type="nucleotide sequence ID" value="NZ_LGYO01000027.1"/>
</dbReference>
<dbReference type="EMBL" id="LGYO01000027">
    <property type="protein sequence ID" value="KNZ41525.1"/>
    <property type="molecule type" value="Genomic_DNA"/>
</dbReference>
<dbReference type="SUPFAM" id="SSF88659">
    <property type="entry name" value="Sigma3 and sigma4 domains of RNA polymerase sigma factors"/>
    <property type="match status" value="1"/>
</dbReference>
<evidence type="ECO:0000313" key="5">
    <source>
        <dbReference type="Proteomes" id="UP000036873"/>
    </source>
</evidence>
<dbReference type="GO" id="GO:0003677">
    <property type="term" value="F:DNA binding"/>
    <property type="evidence" value="ECO:0007669"/>
    <property type="project" value="UniProtKB-KW"/>
</dbReference>
<evidence type="ECO:0000256" key="3">
    <source>
        <dbReference type="HAMAP-Rule" id="MF_00245"/>
    </source>
</evidence>
<keyword evidence="5" id="KW-1185">Reference proteome</keyword>
<accession>A0A0L6U146</accession>
<reference evidence="5" key="1">
    <citation type="submission" date="2015-07" db="EMBL/GenBank/DDBJ databases">
        <title>Draft genome sequence of Acetobacterium bakii DSM 8293, a potential psychrophilic chemical producer through syngas fermentation.</title>
        <authorList>
            <person name="Song Y."/>
            <person name="Hwang S."/>
            <person name="Cho B.-K."/>
        </authorList>
    </citation>
    <scope>NUCLEOTIDE SEQUENCE [LARGE SCALE GENOMIC DNA]</scope>
    <source>
        <strain evidence="5">DSM 8239</strain>
    </source>
</reference>
<dbReference type="Pfam" id="PF04297">
    <property type="entry name" value="UPF0122"/>
    <property type="match status" value="1"/>
</dbReference>
<proteinExistence type="inferred from homology"/>